<feature type="transmembrane region" description="Helical" evidence="5">
    <location>
        <begin position="127"/>
        <end position="148"/>
    </location>
</feature>
<evidence type="ECO:0000256" key="4">
    <source>
        <dbReference type="ARBA" id="ARBA00023136"/>
    </source>
</evidence>
<accession>A0A1F7HKI0</accession>
<feature type="transmembrane region" description="Helical" evidence="5">
    <location>
        <begin position="96"/>
        <end position="115"/>
    </location>
</feature>
<name>A0A1F7HKI0_9BACT</name>
<dbReference type="PANTHER" id="PTHR37422">
    <property type="entry name" value="TEICHURONIC ACID BIOSYNTHESIS PROTEIN TUAE"/>
    <property type="match status" value="1"/>
</dbReference>
<dbReference type="GO" id="GO:0016020">
    <property type="term" value="C:membrane"/>
    <property type="evidence" value="ECO:0007669"/>
    <property type="project" value="UniProtKB-SubCell"/>
</dbReference>
<evidence type="ECO:0000256" key="1">
    <source>
        <dbReference type="ARBA" id="ARBA00004141"/>
    </source>
</evidence>
<dbReference type="InterPro" id="IPR007016">
    <property type="entry name" value="O-antigen_ligase-rel_domated"/>
</dbReference>
<evidence type="ECO:0000259" key="6">
    <source>
        <dbReference type="Pfam" id="PF04932"/>
    </source>
</evidence>
<proteinExistence type="predicted"/>
<feature type="transmembrane region" description="Helical" evidence="5">
    <location>
        <begin position="324"/>
        <end position="344"/>
    </location>
</feature>
<evidence type="ECO:0000256" key="2">
    <source>
        <dbReference type="ARBA" id="ARBA00022692"/>
    </source>
</evidence>
<evidence type="ECO:0000256" key="5">
    <source>
        <dbReference type="SAM" id="Phobius"/>
    </source>
</evidence>
<feature type="transmembrane region" description="Helical" evidence="5">
    <location>
        <begin position="197"/>
        <end position="213"/>
    </location>
</feature>
<feature type="transmembrane region" description="Helical" evidence="5">
    <location>
        <begin position="39"/>
        <end position="57"/>
    </location>
</feature>
<dbReference type="InterPro" id="IPR051533">
    <property type="entry name" value="WaaL-like"/>
</dbReference>
<keyword evidence="2 5" id="KW-0812">Transmembrane</keyword>
<evidence type="ECO:0000313" key="7">
    <source>
        <dbReference type="EMBL" id="OGK31292.1"/>
    </source>
</evidence>
<dbReference type="Pfam" id="PF04932">
    <property type="entry name" value="Wzy_C"/>
    <property type="match status" value="1"/>
</dbReference>
<dbReference type="EMBL" id="MFZV01000012">
    <property type="protein sequence ID" value="OGK31292.1"/>
    <property type="molecule type" value="Genomic_DNA"/>
</dbReference>
<feature type="transmembrane region" description="Helical" evidence="5">
    <location>
        <begin position="160"/>
        <end position="185"/>
    </location>
</feature>
<comment type="caution">
    <text evidence="7">The sequence shown here is derived from an EMBL/GenBank/DDBJ whole genome shotgun (WGS) entry which is preliminary data.</text>
</comment>
<organism evidence="7 8">
    <name type="scientific">Candidatus Roizmanbacteria bacterium RIFCSPHIGHO2_12_FULL_33_9</name>
    <dbReference type="NCBI Taxonomy" id="1802045"/>
    <lineage>
        <taxon>Bacteria</taxon>
        <taxon>Candidatus Roizmaniibacteriota</taxon>
    </lineage>
</organism>
<keyword evidence="3 5" id="KW-1133">Transmembrane helix</keyword>
<evidence type="ECO:0000256" key="3">
    <source>
        <dbReference type="ARBA" id="ARBA00022989"/>
    </source>
</evidence>
<feature type="transmembrane region" description="Helical" evidence="5">
    <location>
        <begin position="356"/>
        <end position="384"/>
    </location>
</feature>
<feature type="domain" description="O-antigen ligase-related" evidence="6">
    <location>
        <begin position="204"/>
        <end position="340"/>
    </location>
</feature>
<keyword evidence="4 5" id="KW-0472">Membrane</keyword>
<dbReference type="PANTHER" id="PTHR37422:SF17">
    <property type="entry name" value="O-ANTIGEN LIGASE"/>
    <property type="match status" value="1"/>
</dbReference>
<dbReference type="Proteomes" id="UP000177199">
    <property type="component" value="Unassembled WGS sequence"/>
</dbReference>
<sequence length="393" mass="45420">MAKEIVNINVLKVLIIVCLVSFVFGELIRFSIFGIETKLLDLTVALTFGFWLIYSFLKKRISKTIYAPALIFSIYCLWTLLINLKFLDLNQGIVSFAYLLRWVGYASLFTIVSSFDREFKDTIKSYLIFIGAIIVTAGFIQFTFYQSLRNLFYLGWDEHLYRMFSVFLDPNFAGAFFVLYFLFLLDLIFENLKNKKKLLIYSFLSVCTFLAILLTYSRSAFIMLIVGAVMFFILKRRPIYIVILVFLFVVLTFLLPKAYKTEGTNFLRIVSSEARFDSARLAFNIFKDNPVFGVGFNSYKFARQRYGSKISVTSHADATTDNSYLFILATTGIIGLILYLSIWYKLIKSNKKLSLFIPSTVSIFVGSLFINGLFYSFIMFWVWIVAGIMDNNE</sequence>
<comment type="subcellular location">
    <subcellularLocation>
        <location evidence="1">Membrane</location>
        <topology evidence="1">Multi-pass membrane protein</topology>
    </subcellularLocation>
</comment>
<feature type="transmembrane region" description="Helical" evidence="5">
    <location>
        <begin position="12"/>
        <end position="33"/>
    </location>
</feature>
<protein>
    <recommendedName>
        <fullName evidence="6">O-antigen ligase-related domain-containing protein</fullName>
    </recommendedName>
</protein>
<gene>
    <name evidence="7" type="ORF">A3F29_02400</name>
</gene>
<reference evidence="7 8" key="1">
    <citation type="journal article" date="2016" name="Nat. Commun.">
        <title>Thousands of microbial genomes shed light on interconnected biogeochemical processes in an aquifer system.</title>
        <authorList>
            <person name="Anantharaman K."/>
            <person name="Brown C.T."/>
            <person name="Hug L.A."/>
            <person name="Sharon I."/>
            <person name="Castelle C.J."/>
            <person name="Probst A.J."/>
            <person name="Thomas B.C."/>
            <person name="Singh A."/>
            <person name="Wilkins M.J."/>
            <person name="Karaoz U."/>
            <person name="Brodie E.L."/>
            <person name="Williams K.H."/>
            <person name="Hubbard S.S."/>
            <person name="Banfield J.F."/>
        </authorList>
    </citation>
    <scope>NUCLEOTIDE SEQUENCE [LARGE SCALE GENOMIC DNA]</scope>
</reference>
<evidence type="ECO:0000313" key="8">
    <source>
        <dbReference type="Proteomes" id="UP000177199"/>
    </source>
</evidence>
<feature type="transmembrane region" description="Helical" evidence="5">
    <location>
        <begin position="219"/>
        <end position="234"/>
    </location>
</feature>
<feature type="transmembrane region" description="Helical" evidence="5">
    <location>
        <begin position="239"/>
        <end position="259"/>
    </location>
</feature>
<feature type="transmembrane region" description="Helical" evidence="5">
    <location>
        <begin position="64"/>
        <end position="84"/>
    </location>
</feature>
<dbReference type="AlphaFoldDB" id="A0A1F7HKI0"/>